<protein>
    <recommendedName>
        <fullName evidence="4">Trematode Eggshell Synthesis</fullName>
    </recommendedName>
</protein>
<feature type="non-terminal residue" evidence="2">
    <location>
        <position position="239"/>
    </location>
</feature>
<dbReference type="InterPro" id="IPR031959">
    <property type="entry name" value="DUF4779"/>
</dbReference>
<evidence type="ECO:0000256" key="1">
    <source>
        <dbReference type="SAM" id="SignalP"/>
    </source>
</evidence>
<sequence length="239" mass="26773">MQKKLFFILSLTLILRWVKSLPLDLGSLEYDNLETDLSNLKYESSGRDLNDFFKSTNENVASDRSDKNKSKVKTDISGFKNKNSASTGLNLKYNIEDLKKFFKQVGLNDAGSYDDGAIYGIVKGLAKKGVGITGNEERKYKKGTKSKGFHNISHKDEYNRNNEFYEEDETSGVIKKVGAKGLGFESRAGAGLKKGYFHHDLDKGLFGKQGVSDKGTLNKDYEKFADSQGFDAYFKSSDR</sequence>
<dbReference type="EMBL" id="OV170229">
    <property type="protein sequence ID" value="CAH0731417.1"/>
    <property type="molecule type" value="Genomic_DNA"/>
</dbReference>
<feature type="signal peptide" evidence="1">
    <location>
        <begin position="1"/>
        <end position="20"/>
    </location>
</feature>
<dbReference type="Proteomes" id="UP000838878">
    <property type="component" value="Chromosome 9"/>
</dbReference>
<dbReference type="Pfam" id="PF16009">
    <property type="entry name" value="DUF4779"/>
    <property type="match status" value="1"/>
</dbReference>
<gene>
    <name evidence="2" type="ORF">BINO364_LOCUS16294</name>
</gene>
<reference evidence="2" key="1">
    <citation type="submission" date="2021-12" db="EMBL/GenBank/DDBJ databases">
        <authorList>
            <person name="Martin H S."/>
        </authorList>
    </citation>
    <scope>NUCLEOTIDE SEQUENCE</scope>
</reference>
<feature type="chain" id="PRO_5035436631" description="Trematode Eggshell Synthesis" evidence="1">
    <location>
        <begin position="21"/>
        <end position="239"/>
    </location>
</feature>
<organism evidence="2 3">
    <name type="scientific">Brenthis ino</name>
    <name type="common">lesser marbled fritillary</name>
    <dbReference type="NCBI Taxonomy" id="405034"/>
    <lineage>
        <taxon>Eukaryota</taxon>
        <taxon>Metazoa</taxon>
        <taxon>Ecdysozoa</taxon>
        <taxon>Arthropoda</taxon>
        <taxon>Hexapoda</taxon>
        <taxon>Insecta</taxon>
        <taxon>Pterygota</taxon>
        <taxon>Neoptera</taxon>
        <taxon>Endopterygota</taxon>
        <taxon>Lepidoptera</taxon>
        <taxon>Glossata</taxon>
        <taxon>Ditrysia</taxon>
        <taxon>Papilionoidea</taxon>
        <taxon>Nymphalidae</taxon>
        <taxon>Heliconiinae</taxon>
        <taxon>Argynnini</taxon>
        <taxon>Brenthis</taxon>
    </lineage>
</organism>
<evidence type="ECO:0000313" key="3">
    <source>
        <dbReference type="Proteomes" id="UP000838878"/>
    </source>
</evidence>
<accession>A0A8J9VGQ7</accession>
<keyword evidence="3" id="KW-1185">Reference proteome</keyword>
<evidence type="ECO:0000313" key="2">
    <source>
        <dbReference type="EMBL" id="CAH0731417.1"/>
    </source>
</evidence>
<dbReference type="OrthoDB" id="7370747at2759"/>
<name>A0A8J9VGQ7_9NEOP</name>
<evidence type="ECO:0008006" key="4">
    <source>
        <dbReference type="Google" id="ProtNLM"/>
    </source>
</evidence>
<dbReference type="AlphaFoldDB" id="A0A8J9VGQ7"/>
<keyword evidence="1" id="KW-0732">Signal</keyword>
<proteinExistence type="predicted"/>